<dbReference type="PANTHER" id="PTHR43386:SF23">
    <property type="entry name" value="ABC TRANSPORTER"/>
    <property type="match status" value="1"/>
</dbReference>
<reference evidence="9 10" key="1">
    <citation type="submission" date="2020-02" db="EMBL/GenBank/DDBJ databases">
        <authorList>
            <person name="Kim M.K."/>
        </authorList>
    </citation>
    <scope>NUCLEOTIDE SEQUENCE [LARGE SCALE GENOMIC DNA]</scope>
    <source>
        <strain evidence="9 10">BT327</strain>
    </source>
</reference>
<feature type="transmembrane region" description="Helical" evidence="7">
    <location>
        <begin position="147"/>
        <end position="170"/>
    </location>
</feature>
<keyword evidence="6 7" id="KW-0472">Membrane</keyword>
<feature type="domain" description="ABC transmembrane type-1" evidence="8">
    <location>
        <begin position="143"/>
        <end position="344"/>
    </location>
</feature>
<dbReference type="PANTHER" id="PTHR43386">
    <property type="entry name" value="OLIGOPEPTIDE TRANSPORT SYSTEM PERMEASE PROTEIN APPC"/>
    <property type="match status" value="1"/>
</dbReference>
<evidence type="ECO:0000256" key="2">
    <source>
        <dbReference type="ARBA" id="ARBA00022448"/>
    </source>
</evidence>
<dbReference type="SUPFAM" id="SSF161098">
    <property type="entry name" value="MetI-like"/>
    <property type="match status" value="1"/>
</dbReference>
<feature type="transmembrane region" description="Helical" evidence="7">
    <location>
        <begin position="116"/>
        <end position="135"/>
    </location>
</feature>
<evidence type="ECO:0000256" key="5">
    <source>
        <dbReference type="ARBA" id="ARBA00022989"/>
    </source>
</evidence>
<feature type="transmembrane region" description="Helical" evidence="7">
    <location>
        <begin position="277"/>
        <end position="302"/>
    </location>
</feature>
<name>A0A6B3LVI9_9BACT</name>
<evidence type="ECO:0000259" key="8">
    <source>
        <dbReference type="PROSITE" id="PS50928"/>
    </source>
</evidence>
<dbReference type="EMBL" id="JAAGWD010000002">
    <property type="protein sequence ID" value="NEM97451.1"/>
    <property type="molecule type" value="Genomic_DNA"/>
</dbReference>
<sequence>MKALIRNIGHLYKTRWSFKLAAVYLLLLLMLILALPVLPLPYLPNELDLQHTFQKPFINSQHLLGTDQLGRDVLANLLHGARNGLSVAIPVMLLSAFLGTTIGVVAGYYGNYKLRISYLKAFIVSCTIVSGLYYLGYVPVQASIQALPIHITYTTIATGLGIWFALWLVLYPVLKRFLPSSYTIAIPVDSFMLRLTELLASLPRMMLLIGIAAFASPSVLLLSVVFICTYWTGTARLARAEMLRIVQLPYIEAALSTGMRHRHVIIREALPNMVTPVVVSFVFGVASLLAIESTLSFLGIGFPADFASWGRLIGSIRQNLSAWWLLAFPGAFLALTVLALQTISYHLIRLYQAR</sequence>
<dbReference type="AlphaFoldDB" id="A0A6B3LVI9"/>
<feature type="transmembrane region" description="Helical" evidence="7">
    <location>
        <begin position="322"/>
        <end position="348"/>
    </location>
</feature>
<dbReference type="InterPro" id="IPR050366">
    <property type="entry name" value="BP-dependent_transpt_permease"/>
</dbReference>
<comment type="similarity">
    <text evidence="7">Belongs to the binding-protein-dependent transport system permease family.</text>
</comment>
<evidence type="ECO:0000313" key="10">
    <source>
        <dbReference type="Proteomes" id="UP000474777"/>
    </source>
</evidence>
<dbReference type="InterPro" id="IPR035906">
    <property type="entry name" value="MetI-like_sf"/>
</dbReference>
<feature type="transmembrane region" description="Helical" evidence="7">
    <location>
        <begin position="87"/>
        <end position="109"/>
    </location>
</feature>
<dbReference type="GO" id="GO:0005886">
    <property type="term" value="C:plasma membrane"/>
    <property type="evidence" value="ECO:0007669"/>
    <property type="project" value="UniProtKB-SubCell"/>
</dbReference>
<dbReference type="PROSITE" id="PS50928">
    <property type="entry name" value="ABC_TM1"/>
    <property type="match status" value="1"/>
</dbReference>
<dbReference type="Gene3D" id="1.10.3720.10">
    <property type="entry name" value="MetI-like"/>
    <property type="match status" value="1"/>
</dbReference>
<dbReference type="Proteomes" id="UP000474777">
    <property type="component" value="Unassembled WGS sequence"/>
</dbReference>
<dbReference type="CDD" id="cd06261">
    <property type="entry name" value="TM_PBP2"/>
    <property type="match status" value="1"/>
</dbReference>
<evidence type="ECO:0000256" key="1">
    <source>
        <dbReference type="ARBA" id="ARBA00004651"/>
    </source>
</evidence>
<comment type="caution">
    <text evidence="9">The sequence shown here is derived from an EMBL/GenBank/DDBJ whole genome shotgun (WGS) entry which is preliminary data.</text>
</comment>
<dbReference type="InterPro" id="IPR000515">
    <property type="entry name" value="MetI-like"/>
</dbReference>
<evidence type="ECO:0000313" key="9">
    <source>
        <dbReference type="EMBL" id="NEM97451.1"/>
    </source>
</evidence>
<dbReference type="RefSeq" id="WP_163913798.1">
    <property type="nucleotide sequence ID" value="NZ_JAAGWD010000002.1"/>
</dbReference>
<protein>
    <submittedName>
        <fullName evidence="9">ABC transporter permease</fullName>
    </submittedName>
</protein>
<keyword evidence="3" id="KW-1003">Cell membrane</keyword>
<dbReference type="Pfam" id="PF00528">
    <property type="entry name" value="BPD_transp_1"/>
    <property type="match status" value="1"/>
</dbReference>
<keyword evidence="2 7" id="KW-0813">Transport</keyword>
<keyword evidence="5 7" id="KW-1133">Transmembrane helix</keyword>
<comment type="subcellular location">
    <subcellularLocation>
        <location evidence="1 7">Cell membrane</location>
        <topology evidence="1 7">Multi-pass membrane protein</topology>
    </subcellularLocation>
</comment>
<accession>A0A6B3LVI9</accession>
<evidence type="ECO:0000256" key="7">
    <source>
        <dbReference type="RuleBase" id="RU363032"/>
    </source>
</evidence>
<evidence type="ECO:0000256" key="6">
    <source>
        <dbReference type="ARBA" id="ARBA00023136"/>
    </source>
</evidence>
<organism evidence="9 10">
    <name type="scientific">Pontibacter burrus</name>
    <dbReference type="NCBI Taxonomy" id="2704466"/>
    <lineage>
        <taxon>Bacteria</taxon>
        <taxon>Pseudomonadati</taxon>
        <taxon>Bacteroidota</taxon>
        <taxon>Cytophagia</taxon>
        <taxon>Cytophagales</taxon>
        <taxon>Hymenobacteraceae</taxon>
        <taxon>Pontibacter</taxon>
    </lineage>
</organism>
<gene>
    <name evidence="9" type="ORF">GXP69_07080</name>
</gene>
<dbReference type="GO" id="GO:0055085">
    <property type="term" value="P:transmembrane transport"/>
    <property type="evidence" value="ECO:0007669"/>
    <property type="project" value="InterPro"/>
</dbReference>
<feature type="transmembrane region" description="Helical" evidence="7">
    <location>
        <begin position="207"/>
        <end position="232"/>
    </location>
</feature>
<feature type="transmembrane region" description="Helical" evidence="7">
    <location>
        <begin position="21"/>
        <end position="43"/>
    </location>
</feature>
<evidence type="ECO:0000256" key="4">
    <source>
        <dbReference type="ARBA" id="ARBA00022692"/>
    </source>
</evidence>
<evidence type="ECO:0000256" key="3">
    <source>
        <dbReference type="ARBA" id="ARBA00022475"/>
    </source>
</evidence>
<feature type="transmembrane region" description="Helical" evidence="7">
    <location>
        <begin position="177"/>
        <end position="195"/>
    </location>
</feature>
<proteinExistence type="inferred from homology"/>
<keyword evidence="10" id="KW-1185">Reference proteome</keyword>
<keyword evidence="4 7" id="KW-0812">Transmembrane</keyword>